<dbReference type="PROSITE" id="PS51257">
    <property type="entry name" value="PROKAR_LIPOPROTEIN"/>
    <property type="match status" value="1"/>
</dbReference>
<proteinExistence type="predicted"/>
<dbReference type="EMBL" id="LUUK01000213">
    <property type="protein sequence ID" value="OAI13151.1"/>
    <property type="molecule type" value="Genomic_DNA"/>
</dbReference>
<evidence type="ECO:0000313" key="4">
    <source>
        <dbReference type="Proteomes" id="UP000077628"/>
    </source>
</evidence>
<keyword evidence="4" id="KW-1185">Reference proteome</keyword>
<feature type="compositionally biased region" description="Basic and acidic residues" evidence="1">
    <location>
        <begin position="150"/>
        <end position="167"/>
    </location>
</feature>
<evidence type="ECO:0000256" key="1">
    <source>
        <dbReference type="SAM" id="MobiDB-lite"/>
    </source>
</evidence>
<feature type="chain" id="PRO_5008068802" description="Lipoprotein" evidence="2">
    <location>
        <begin position="21"/>
        <end position="190"/>
    </location>
</feature>
<dbReference type="OrthoDB" id="5572910at2"/>
<comment type="caution">
    <text evidence="3">The sequence shown here is derived from an EMBL/GenBank/DDBJ whole genome shotgun (WGS) entry which is preliminary data.</text>
</comment>
<evidence type="ECO:0000256" key="2">
    <source>
        <dbReference type="SAM" id="SignalP"/>
    </source>
</evidence>
<feature type="region of interest" description="Disordered" evidence="1">
    <location>
        <begin position="137"/>
        <end position="167"/>
    </location>
</feature>
<keyword evidence="2" id="KW-0732">Signal</keyword>
<organism evidence="3 4">
    <name type="scientific">Methylomonas koyamae</name>
    <dbReference type="NCBI Taxonomy" id="702114"/>
    <lineage>
        <taxon>Bacteria</taxon>
        <taxon>Pseudomonadati</taxon>
        <taxon>Pseudomonadota</taxon>
        <taxon>Gammaproteobacteria</taxon>
        <taxon>Methylococcales</taxon>
        <taxon>Methylococcaceae</taxon>
        <taxon>Methylomonas</taxon>
    </lineage>
</organism>
<dbReference type="AlphaFoldDB" id="A0A177N5P2"/>
<evidence type="ECO:0008006" key="5">
    <source>
        <dbReference type="Google" id="ProtNLM"/>
    </source>
</evidence>
<protein>
    <recommendedName>
        <fullName evidence="5">Lipoprotein</fullName>
    </recommendedName>
</protein>
<dbReference type="Proteomes" id="UP000077628">
    <property type="component" value="Unassembled WGS sequence"/>
</dbReference>
<accession>A0A177N5P2</accession>
<name>A0A177N5P2_9GAMM</name>
<dbReference type="STRING" id="702114.A1355_00915"/>
<gene>
    <name evidence="3" type="ORF">A1355_00915</name>
</gene>
<sequence>MMKSKFAVLSVALLTGCAQMEPQPSPPTPECYTPPKVASEFDRLLAFAAKTAELTPAARAEQCKALVKQNKEAPNLTNRLQILVGRVFSDTCGDIAKILDDVGNLPPAALPDEAMKQFVTTQTATLKQIQGYSKKLGNLERKQRTAQPAEAKERSDVGTPKTDETRLLREKLEAIRSMEKQLDESGGDAK</sequence>
<reference evidence="4" key="1">
    <citation type="submission" date="2016-03" db="EMBL/GenBank/DDBJ databases">
        <authorList>
            <person name="Heylen K."/>
            <person name="De Vos P."/>
            <person name="Vekeman B."/>
        </authorList>
    </citation>
    <scope>NUCLEOTIDE SEQUENCE [LARGE SCALE GENOMIC DNA]</scope>
    <source>
        <strain evidence="4">R-45383</strain>
    </source>
</reference>
<evidence type="ECO:0000313" key="3">
    <source>
        <dbReference type="EMBL" id="OAI13151.1"/>
    </source>
</evidence>
<feature type="signal peptide" evidence="2">
    <location>
        <begin position="1"/>
        <end position="20"/>
    </location>
</feature>
<dbReference type="RefSeq" id="WP_082885694.1">
    <property type="nucleotide sequence ID" value="NZ_LUUK01000213.1"/>
</dbReference>